<evidence type="ECO:0000256" key="4">
    <source>
        <dbReference type="ARBA" id="ARBA00022989"/>
    </source>
</evidence>
<keyword evidence="5" id="KW-0297">G-protein coupled receptor</keyword>
<sequence>MEGPSETRRPAPLGVLCPPGAALFLCYSLAALASYLLEVASHVLVIRVAGPCLPPMLSAAWFGHQAITDVAFMVLLPLVLTWTPSGWPLGGTFCHLDPGLAFLTFYASGRLLTRAAADCCCWALWPAWALSHRSARQVVLWAGGFWLLLLVLGVRALRAPRGWVAQGELPNGTSSQEPPPLSPDLALNQLVFGFGVPLGVLRAFHSLLKAKLCLARLTGRPPLLGLPWALGTMLFLCWFPFHLLLLVRLLGAREAGLGTEEVWVLLGPLGLTLVGASGCLNPLLYWCGHQSFRWWLLGPLVPPAQVEGLRRRQGRALGMETRPSCESLRESPEGLQRGGGGGLATCPSSGEWGTLM</sequence>
<feature type="transmembrane region" description="Helical" evidence="13">
    <location>
        <begin position="185"/>
        <end position="204"/>
    </location>
</feature>
<dbReference type="OrthoDB" id="9804449at2759"/>
<evidence type="ECO:0000313" key="16">
    <source>
        <dbReference type="RefSeq" id="XP_035868751.1"/>
    </source>
</evidence>
<evidence type="ECO:0000256" key="10">
    <source>
        <dbReference type="ARBA" id="ARBA00023224"/>
    </source>
</evidence>
<dbReference type="Pfam" id="PF00001">
    <property type="entry name" value="7tm_1"/>
    <property type="match status" value="1"/>
</dbReference>
<evidence type="ECO:0000256" key="11">
    <source>
        <dbReference type="ARBA" id="ARBA00025736"/>
    </source>
</evidence>
<dbReference type="GO" id="GO:0007204">
    <property type="term" value="P:positive regulation of cytosolic calcium ion concentration"/>
    <property type="evidence" value="ECO:0007669"/>
    <property type="project" value="TreeGrafter"/>
</dbReference>
<evidence type="ECO:0000256" key="3">
    <source>
        <dbReference type="ARBA" id="ARBA00022692"/>
    </source>
</evidence>
<dbReference type="InterPro" id="IPR000826">
    <property type="entry name" value="Formyl_rcpt-rel"/>
</dbReference>
<dbReference type="GO" id="GO:0007200">
    <property type="term" value="P:phospholipase C-activating G protein-coupled receptor signaling pathway"/>
    <property type="evidence" value="ECO:0007669"/>
    <property type="project" value="TreeGrafter"/>
</dbReference>
<evidence type="ECO:0000256" key="1">
    <source>
        <dbReference type="ARBA" id="ARBA00004651"/>
    </source>
</evidence>
<dbReference type="PROSITE" id="PS50262">
    <property type="entry name" value="G_PROTEIN_RECEP_F1_2"/>
    <property type="match status" value="1"/>
</dbReference>
<keyword evidence="4 13" id="KW-1133">Transmembrane helix</keyword>
<dbReference type="GeneID" id="118497679"/>
<organism evidence="15 16">
    <name type="scientific">Phyllostomus discolor</name>
    <name type="common">pale spear-nosed bat</name>
    <dbReference type="NCBI Taxonomy" id="89673"/>
    <lineage>
        <taxon>Eukaryota</taxon>
        <taxon>Metazoa</taxon>
        <taxon>Chordata</taxon>
        <taxon>Craniata</taxon>
        <taxon>Vertebrata</taxon>
        <taxon>Euteleostomi</taxon>
        <taxon>Mammalia</taxon>
        <taxon>Eutheria</taxon>
        <taxon>Laurasiatheria</taxon>
        <taxon>Chiroptera</taxon>
        <taxon>Yangochiroptera</taxon>
        <taxon>Phyllostomidae</taxon>
        <taxon>Phyllostominae</taxon>
        <taxon>Phyllostomus</taxon>
    </lineage>
</organism>
<dbReference type="InterPro" id="IPR017452">
    <property type="entry name" value="GPCR_Rhodpsn_7TM"/>
</dbReference>
<dbReference type="GO" id="GO:0006954">
    <property type="term" value="P:inflammatory response"/>
    <property type="evidence" value="ECO:0007669"/>
    <property type="project" value="TreeGrafter"/>
</dbReference>
<evidence type="ECO:0000256" key="8">
    <source>
        <dbReference type="ARBA" id="ARBA00023170"/>
    </source>
</evidence>
<dbReference type="Proteomes" id="UP000504628">
    <property type="component" value="Chromosome 12"/>
</dbReference>
<evidence type="ECO:0000256" key="13">
    <source>
        <dbReference type="SAM" id="Phobius"/>
    </source>
</evidence>
<evidence type="ECO:0000256" key="12">
    <source>
        <dbReference type="SAM" id="MobiDB-lite"/>
    </source>
</evidence>
<evidence type="ECO:0000259" key="14">
    <source>
        <dbReference type="PROSITE" id="PS50262"/>
    </source>
</evidence>
<dbReference type="GO" id="GO:0004875">
    <property type="term" value="F:complement receptor activity"/>
    <property type="evidence" value="ECO:0007669"/>
    <property type="project" value="TreeGrafter"/>
</dbReference>
<dbReference type="SUPFAM" id="SSF81321">
    <property type="entry name" value="Family A G protein-coupled receptor-like"/>
    <property type="match status" value="1"/>
</dbReference>
<feature type="transmembrane region" description="Helical" evidence="13">
    <location>
        <begin position="20"/>
        <end position="45"/>
    </location>
</feature>
<gene>
    <name evidence="16" type="primary">LOC118497679</name>
</gene>
<feature type="transmembrane region" description="Helical" evidence="13">
    <location>
        <begin position="138"/>
        <end position="157"/>
    </location>
</feature>
<dbReference type="InParanoid" id="A0A7E6CPF0"/>
<evidence type="ECO:0000256" key="6">
    <source>
        <dbReference type="ARBA" id="ARBA00023136"/>
    </source>
</evidence>
<dbReference type="PANTHER" id="PTHR24225:SF0">
    <property type="entry name" value="N-FORMYL PEPTIDE RECEPTOR 2"/>
    <property type="match status" value="1"/>
</dbReference>
<evidence type="ECO:0000256" key="9">
    <source>
        <dbReference type="ARBA" id="ARBA00023180"/>
    </source>
</evidence>
<keyword evidence="8" id="KW-0675">Receptor</keyword>
<dbReference type="GO" id="GO:0004982">
    <property type="term" value="F:N-formyl peptide receptor activity"/>
    <property type="evidence" value="ECO:0007669"/>
    <property type="project" value="TreeGrafter"/>
</dbReference>
<dbReference type="RefSeq" id="XP_035868751.1">
    <property type="nucleotide sequence ID" value="XM_036012858.1"/>
</dbReference>
<keyword evidence="2" id="KW-1003">Cell membrane</keyword>
<accession>A0A7E6CPF0</accession>
<feature type="region of interest" description="Disordered" evidence="12">
    <location>
        <begin position="322"/>
        <end position="356"/>
    </location>
</feature>
<dbReference type="PANTHER" id="PTHR24225">
    <property type="entry name" value="CHEMOTACTIC RECEPTOR"/>
    <property type="match status" value="1"/>
</dbReference>
<evidence type="ECO:0000256" key="7">
    <source>
        <dbReference type="ARBA" id="ARBA00023157"/>
    </source>
</evidence>
<comment type="similarity">
    <text evidence="11">Belongs to the chemokine-like receptor (CMKLR) family.</text>
</comment>
<feature type="transmembrane region" description="Helical" evidence="13">
    <location>
        <begin position="225"/>
        <end position="250"/>
    </location>
</feature>
<keyword evidence="15" id="KW-1185">Reference proteome</keyword>
<proteinExistence type="inferred from homology"/>
<feature type="domain" description="G-protein coupled receptors family 1 profile" evidence="14">
    <location>
        <begin position="66"/>
        <end position="285"/>
    </location>
</feature>
<protein>
    <submittedName>
        <fullName evidence="16">Formyl peptide receptor-related sequence 4-like</fullName>
    </submittedName>
</protein>
<keyword evidence="3 13" id="KW-0812">Transmembrane</keyword>
<evidence type="ECO:0000256" key="2">
    <source>
        <dbReference type="ARBA" id="ARBA00022475"/>
    </source>
</evidence>
<evidence type="ECO:0000313" key="15">
    <source>
        <dbReference type="Proteomes" id="UP000504628"/>
    </source>
</evidence>
<keyword evidence="10" id="KW-0807">Transducer</keyword>
<dbReference type="Gene3D" id="1.20.1070.10">
    <property type="entry name" value="Rhodopsin 7-helix transmembrane proteins"/>
    <property type="match status" value="1"/>
</dbReference>
<keyword evidence="7" id="KW-1015">Disulfide bond</keyword>
<comment type="subcellular location">
    <subcellularLocation>
        <location evidence="1">Cell membrane</location>
        <topology evidence="1">Multi-pass membrane protein</topology>
    </subcellularLocation>
</comment>
<evidence type="ECO:0000256" key="5">
    <source>
        <dbReference type="ARBA" id="ARBA00023040"/>
    </source>
</evidence>
<name>A0A7E6CPF0_9CHIR</name>
<dbReference type="GO" id="GO:0005886">
    <property type="term" value="C:plasma membrane"/>
    <property type="evidence" value="ECO:0007669"/>
    <property type="project" value="UniProtKB-SubCell"/>
</dbReference>
<keyword evidence="9" id="KW-0325">Glycoprotein</keyword>
<reference evidence="16" key="1">
    <citation type="submission" date="2025-08" db="UniProtKB">
        <authorList>
            <consortium name="RefSeq"/>
        </authorList>
    </citation>
    <scope>IDENTIFICATION</scope>
    <source>
        <tissue evidence="16">Muscle</tissue>
    </source>
</reference>
<dbReference type="InterPro" id="IPR000276">
    <property type="entry name" value="GPCR_Rhodpsn"/>
</dbReference>
<dbReference type="KEGG" id="pdic:118497679"/>
<keyword evidence="6 13" id="KW-0472">Membrane</keyword>
<dbReference type="AlphaFoldDB" id="A0A7E6CPF0"/>
<feature type="transmembrane region" description="Helical" evidence="13">
    <location>
        <begin position="262"/>
        <end position="286"/>
    </location>
</feature>